<dbReference type="CDD" id="cd00093">
    <property type="entry name" value="HTH_XRE"/>
    <property type="match status" value="1"/>
</dbReference>
<evidence type="ECO:0000313" key="3">
    <source>
        <dbReference type="Proteomes" id="UP000603715"/>
    </source>
</evidence>
<name>A0ABR8M462_9FLAO</name>
<proteinExistence type="predicted"/>
<comment type="caution">
    <text evidence="2">The sequence shown here is derived from an EMBL/GenBank/DDBJ whole genome shotgun (WGS) entry which is preliminary data.</text>
</comment>
<protein>
    <submittedName>
        <fullName evidence="2">Helix-turn-helix transcriptional regulator</fullName>
    </submittedName>
</protein>
<gene>
    <name evidence="2" type="ORF">IEW27_12470</name>
</gene>
<dbReference type="InterPro" id="IPR001387">
    <property type="entry name" value="Cro/C1-type_HTH"/>
</dbReference>
<dbReference type="PROSITE" id="PS50943">
    <property type="entry name" value="HTH_CROC1"/>
    <property type="match status" value="1"/>
</dbReference>
<feature type="domain" description="HTH cro/C1-type" evidence="1">
    <location>
        <begin position="98"/>
        <end position="152"/>
    </location>
</feature>
<organism evidence="2 3">
    <name type="scientific">Chryseobacterium muglaense</name>
    <dbReference type="NCBI Taxonomy" id="2893752"/>
    <lineage>
        <taxon>Bacteria</taxon>
        <taxon>Pseudomonadati</taxon>
        <taxon>Bacteroidota</taxon>
        <taxon>Flavobacteriia</taxon>
        <taxon>Flavobacteriales</taxon>
        <taxon>Weeksellaceae</taxon>
        <taxon>Chryseobacterium group</taxon>
        <taxon>Chryseobacterium</taxon>
    </lineage>
</organism>
<evidence type="ECO:0000313" key="2">
    <source>
        <dbReference type="EMBL" id="MBD3905397.1"/>
    </source>
</evidence>
<evidence type="ECO:0000259" key="1">
    <source>
        <dbReference type="PROSITE" id="PS50943"/>
    </source>
</evidence>
<dbReference type="SMART" id="SM00530">
    <property type="entry name" value="HTH_XRE"/>
    <property type="match status" value="1"/>
</dbReference>
<dbReference type="SUPFAM" id="SSF47413">
    <property type="entry name" value="lambda repressor-like DNA-binding domains"/>
    <property type="match status" value="1"/>
</dbReference>
<dbReference type="Proteomes" id="UP000603715">
    <property type="component" value="Unassembled WGS sequence"/>
</dbReference>
<dbReference type="Pfam" id="PF13443">
    <property type="entry name" value="HTH_26"/>
    <property type="match status" value="1"/>
</dbReference>
<dbReference type="EMBL" id="JACXXP010000014">
    <property type="protein sequence ID" value="MBD3905397.1"/>
    <property type="molecule type" value="Genomic_DNA"/>
</dbReference>
<reference evidence="3" key="1">
    <citation type="submission" date="2023-07" db="EMBL/GenBank/DDBJ databases">
        <title>Description of novel Chryseobacterium sp. strain C-2.</title>
        <authorList>
            <person name="Saticioglu I.B."/>
        </authorList>
    </citation>
    <scope>NUCLEOTIDE SEQUENCE [LARGE SCALE GENOMIC DNA]</scope>
    <source>
        <strain evidence="3">C-2</strain>
    </source>
</reference>
<accession>A0ABR8M462</accession>
<dbReference type="Gene3D" id="1.10.260.40">
    <property type="entry name" value="lambda repressor-like DNA-binding domains"/>
    <property type="match status" value="1"/>
</dbReference>
<keyword evidence="3" id="KW-1185">Reference proteome</keyword>
<dbReference type="InterPro" id="IPR010982">
    <property type="entry name" value="Lambda_DNA-bd_dom_sf"/>
</dbReference>
<sequence>MATEFKSKAIVIDDKIVEVFAPDGEIFSLLTRIGMYTNEETRRYELHLVEYVFDKNFSEDKEIMANTIWRDLMLNGITFMGLSSGDRQGERTRIGNKIREIREVKGIEAKDLAKLANVDAANLSRIEKGKYSVGLDILSRIAFVLGHQIDIVPTQM</sequence>